<feature type="region of interest" description="Disordered" evidence="6">
    <location>
        <begin position="139"/>
        <end position="166"/>
    </location>
</feature>
<dbReference type="SMART" id="SM00066">
    <property type="entry name" value="GAL4"/>
    <property type="match status" value="1"/>
</dbReference>
<dbReference type="Pfam" id="PF04082">
    <property type="entry name" value="Fungal_trans"/>
    <property type="match status" value="1"/>
</dbReference>
<keyword evidence="5" id="KW-0539">Nucleus</keyword>
<evidence type="ECO:0000256" key="5">
    <source>
        <dbReference type="ARBA" id="ARBA00023242"/>
    </source>
</evidence>
<dbReference type="PANTHER" id="PTHR47338">
    <property type="entry name" value="ZN(II)2CYS6 TRANSCRIPTION FACTOR (EUROFUNG)-RELATED"/>
    <property type="match status" value="1"/>
</dbReference>
<dbReference type="Gene3D" id="4.10.240.10">
    <property type="entry name" value="Zn(2)-C6 fungal-type DNA-binding domain"/>
    <property type="match status" value="1"/>
</dbReference>
<dbReference type="GO" id="GO:0005634">
    <property type="term" value="C:nucleus"/>
    <property type="evidence" value="ECO:0007669"/>
    <property type="project" value="UniProtKB-SubCell"/>
</dbReference>
<dbReference type="CDD" id="cd00067">
    <property type="entry name" value="GAL4"/>
    <property type="match status" value="1"/>
</dbReference>
<dbReference type="GO" id="GO:0003677">
    <property type="term" value="F:DNA binding"/>
    <property type="evidence" value="ECO:0007669"/>
    <property type="project" value="InterPro"/>
</dbReference>
<dbReference type="OrthoDB" id="4685598at2759"/>
<dbReference type="PROSITE" id="PS50048">
    <property type="entry name" value="ZN2_CY6_FUNGAL_2"/>
    <property type="match status" value="1"/>
</dbReference>
<gene>
    <name evidence="8" type="ORF">TPAR_06606</name>
</gene>
<protein>
    <submittedName>
        <fullName evidence="8">Transcriptional regulatory protein PB1A11.04c</fullName>
    </submittedName>
</protein>
<keyword evidence="4" id="KW-0804">Transcription</keyword>
<accession>A0A2S4KSP1</accession>
<dbReference type="GO" id="GO:0000981">
    <property type="term" value="F:DNA-binding transcription factor activity, RNA polymerase II-specific"/>
    <property type="evidence" value="ECO:0007669"/>
    <property type="project" value="InterPro"/>
</dbReference>
<evidence type="ECO:0000256" key="6">
    <source>
        <dbReference type="SAM" id="MobiDB-lite"/>
    </source>
</evidence>
<keyword evidence="3" id="KW-0805">Transcription regulation</keyword>
<organism evidence="8 9">
    <name type="scientific">Tolypocladium paradoxum</name>
    <dbReference type="NCBI Taxonomy" id="94208"/>
    <lineage>
        <taxon>Eukaryota</taxon>
        <taxon>Fungi</taxon>
        <taxon>Dikarya</taxon>
        <taxon>Ascomycota</taxon>
        <taxon>Pezizomycotina</taxon>
        <taxon>Sordariomycetes</taxon>
        <taxon>Hypocreomycetidae</taxon>
        <taxon>Hypocreales</taxon>
        <taxon>Ophiocordycipitaceae</taxon>
        <taxon>Tolypocladium</taxon>
    </lineage>
</organism>
<dbReference type="GO" id="GO:0008270">
    <property type="term" value="F:zinc ion binding"/>
    <property type="evidence" value="ECO:0007669"/>
    <property type="project" value="InterPro"/>
</dbReference>
<sequence>MSTCRRDKGTPLRSHDVFLCLHVPYADANQVKCSGNPGNGPCTNCARLDLTCNFTNAEEEDEAAGLTLGPTKVSRTTPSHSHTEAGTLRKRAQRACSQCHSHKTKCSGDLPRCKRCEAANLACEYTPAKRKFTNVRIQNSAMSSGNNPPTPGSTNRSDGIVSPTLSSSDGAGPFAFLKETTNFTAEYVSGRQKLGEAVLTAISNRDLLARKDLLLRHVGAYMDNMYWLPSQGFIHHDNTCREIQEGTLDPAHAAGICAVASFFVNPHEEGRDFGQRCSALIEMSLFHNVAKFSDGQLILFALNITYNVIRGSITKVWQCFGIASRLMLGLRINWHVLPRGRSFIQQESLRRIGWHFFHIDRVLADGFEGYISCRAEHMKIPLPCDEAAFRHNRPVVAERLYDKPGNPPNTINLHAFQIRLIDLRHRIKVTTNNLCSADVRHVDASKVMADINGLQNELTRFHASLPADVLLSDQSISRYMVRPERPGYVFLHCHLAGSHIDLYRMFLPSQSETVPVEVLRRLPREFIARSQKQAVAHSMSFGRFCDAVQNEVDQMTDTGKLELAGDYSTIQLATTCVRVLLTALQHRLYRDITEETTAPLWRMGKVDEPHIRFLIESIQRVTEPWCGILRIAQLAYDHNKSLVDEFDKTRKVAEQRPEGNMILPMMDADDRLPGPGSLLESIAAGIVEDPTRHLAMDSPGADRWLRSSQMSPGEAFSYSNPQTGGIMIEPGTPGIPILLAQARAVSMDLSEMPAVYGGDNTTMALTDLTGALPDGNAPIPPIPPNDMSMLQMNGSIDPAMYQQAPPGLSPAFMMAQQGMLMDGYATQYATGQGDPKNYGQHPGF</sequence>
<dbReference type="AlphaFoldDB" id="A0A2S4KSP1"/>
<dbReference type="CDD" id="cd12148">
    <property type="entry name" value="fungal_TF_MHR"/>
    <property type="match status" value="1"/>
</dbReference>
<dbReference type="PANTHER" id="PTHR47338:SF7">
    <property type="entry name" value="ZN(II)2CYS6 TRANSCRIPTION FACTOR (EUROFUNG)"/>
    <property type="match status" value="1"/>
</dbReference>
<evidence type="ECO:0000256" key="3">
    <source>
        <dbReference type="ARBA" id="ARBA00023015"/>
    </source>
</evidence>
<evidence type="ECO:0000256" key="2">
    <source>
        <dbReference type="ARBA" id="ARBA00022723"/>
    </source>
</evidence>
<keyword evidence="9" id="KW-1185">Reference proteome</keyword>
<dbReference type="STRING" id="94208.A0A2S4KSP1"/>
<dbReference type="InterPro" id="IPR007219">
    <property type="entry name" value="XnlR_reg_dom"/>
</dbReference>
<dbReference type="PROSITE" id="PS00463">
    <property type="entry name" value="ZN2_CY6_FUNGAL_1"/>
    <property type="match status" value="1"/>
</dbReference>
<evidence type="ECO:0000256" key="4">
    <source>
        <dbReference type="ARBA" id="ARBA00023163"/>
    </source>
</evidence>
<evidence type="ECO:0000313" key="9">
    <source>
        <dbReference type="Proteomes" id="UP000237481"/>
    </source>
</evidence>
<dbReference type="Pfam" id="PF00172">
    <property type="entry name" value="Zn_clus"/>
    <property type="match status" value="1"/>
</dbReference>
<name>A0A2S4KSP1_9HYPO</name>
<dbReference type="SUPFAM" id="SSF57701">
    <property type="entry name" value="Zn2/Cys6 DNA-binding domain"/>
    <property type="match status" value="1"/>
</dbReference>
<evidence type="ECO:0000259" key="7">
    <source>
        <dbReference type="PROSITE" id="PS50048"/>
    </source>
</evidence>
<keyword evidence="2" id="KW-0479">Metal-binding</keyword>
<dbReference type="InterPro" id="IPR050815">
    <property type="entry name" value="TF_fung"/>
</dbReference>
<comment type="subcellular location">
    <subcellularLocation>
        <location evidence="1">Nucleus</location>
    </subcellularLocation>
</comment>
<reference evidence="8 9" key="1">
    <citation type="submission" date="2018-01" db="EMBL/GenBank/DDBJ databases">
        <title>Harnessing the power of phylogenomics to disentangle the directionality and signatures of interkingdom host jumping in the parasitic fungal genus Tolypocladium.</title>
        <authorList>
            <person name="Quandt C.A."/>
            <person name="Patterson W."/>
            <person name="Spatafora J.W."/>
        </authorList>
    </citation>
    <scope>NUCLEOTIDE SEQUENCE [LARGE SCALE GENOMIC DNA]</scope>
    <source>
        <strain evidence="8 9">NRBC 100945</strain>
    </source>
</reference>
<dbReference type="InterPro" id="IPR001138">
    <property type="entry name" value="Zn2Cys6_DnaBD"/>
</dbReference>
<dbReference type="EMBL" id="PKSG01000719">
    <property type="protein sequence ID" value="POR33198.1"/>
    <property type="molecule type" value="Genomic_DNA"/>
</dbReference>
<dbReference type="GO" id="GO:0006351">
    <property type="term" value="P:DNA-templated transcription"/>
    <property type="evidence" value="ECO:0007669"/>
    <property type="project" value="InterPro"/>
</dbReference>
<dbReference type="InterPro" id="IPR036864">
    <property type="entry name" value="Zn2-C6_fun-type_DNA-bd_sf"/>
</dbReference>
<comment type="caution">
    <text evidence="8">The sequence shown here is derived from an EMBL/GenBank/DDBJ whole genome shotgun (WGS) entry which is preliminary data.</text>
</comment>
<evidence type="ECO:0000256" key="1">
    <source>
        <dbReference type="ARBA" id="ARBA00004123"/>
    </source>
</evidence>
<proteinExistence type="predicted"/>
<dbReference type="Proteomes" id="UP000237481">
    <property type="component" value="Unassembled WGS sequence"/>
</dbReference>
<evidence type="ECO:0000313" key="8">
    <source>
        <dbReference type="EMBL" id="POR33198.1"/>
    </source>
</evidence>
<feature type="domain" description="Zn(2)-C6 fungal-type" evidence="7">
    <location>
        <begin position="95"/>
        <end position="125"/>
    </location>
</feature>